<dbReference type="PaxDb" id="195103-CPF_2262"/>
<sequence length="229" mass="26172">MELSKRLKRIAEHVDKCESVADIGTDHGYIPIYLVKEGICKKAIASDINKGPIEKAKVNVAFEGVSNKVKCLLGPGLNPLKVGEVNGVILAGMGGNLTRDILLADMDKVKKYDFIILQPAQNPEVLREFLYKNDYEIIDEDLIKDEGRFYELFKVKYNENSEKLVFEDGLYYEVSPLLREKNHPLFKEFIEEKINRCETILSFIKEDTEAAKKRKSDLEEKINKLKGML</sequence>
<dbReference type="PIRSF" id="PIRSF018637">
    <property type="entry name" value="TrmK"/>
    <property type="match status" value="1"/>
</dbReference>
<gene>
    <name evidence="2" type="ordered locus">CPF_2262</name>
</gene>
<dbReference type="HOGENOM" id="CLU_071037_1_0_9"/>
<dbReference type="InterPro" id="IPR006901">
    <property type="entry name" value="TrmK"/>
</dbReference>
<reference evidence="2 3" key="1">
    <citation type="journal article" date="2006" name="Genome Res.">
        <title>Skewed genomic variability in strains of the toxigenic bacterial pathogen, Clostridium perfringens.</title>
        <authorList>
            <person name="Myers G.S."/>
            <person name="Rasko D.A."/>
            <person name="Cheung J.K."/>
            <person name="Ravel J."/>
            <person name="Seshadri R."/>
            <person name="Deboy R.T."/>
            <person name="Ren Q."/>
            <person name="Varga J."/>
            <person name="Awad M.M."/>
            <person name="Brinkac L.M."/>
            <person name="Daugherty S.C."/>
            <person name="Haft D.H."/>
            <person name="Dodson R.J."/>
            <person name="Madupu R."/>
            <person name="Nelson W.C."/>
            <person name="Rosovitz M.J."/>
            <person name="Sullivan S.A."/>
            <person name="Khouri H."/>
            <person name="Dimitrov G.I."/>
            <person name="Watkins K.L."/>
            <person name="Mulligan S."/>
            <person name="Benton J."/>
            <person name="Radune D."/>
            <person name="Fisher D.J."/>
            <person name="Atkins H.S."/>
            <person name="Hiscox T."/>
            <person name="Jost B.H."/>
            <person name="Billington S.J."/>
            <person name="Songer J.G."/>
            <person name="McClane B.A."/>
            <person name="Titball R.W."/>
            <person name="Rood J.I."/>
            <person name="Melville S.B."/>
            <person name="Paulsen I.T."/>
        </authorList>
    </citation>
    <scope>NUCLEOTIDE SEQUENCE [LARGE SCALE GENOMIC DNA]</scope>
    <source>
        <strain evidence="3">ATCC 13124 / DSM 756 / JCM 1290 / NCIMB 6125 / NCTC 8237 / S 107 / Type A</strain>
    </source>
</reference>
<dbReference type="InterPro" id="IPR029063">
    <property type="entry name" value="SAM-dependent_MTases_sf"/>
</dbReference>
<evidence type="ECO:0008006" key="4">
    <source>
        <dbReference type="Google" id="ProtNLM"/>
    </source>
</evidence>
<keyword evidence="3" id="KW-1185">Reference proteome</keyword>
<dbReference type="PANTHER" id="PTHR38451">
    <property type="entry name" value="TRNA (ADENINE(22)-N(1))-METHYLTRANSFERASE"/>
    <property type="match status" value="1"/>
</dbReference>
<dbReference type="Proteomes" id="UP000001823">
    <property type="component" value="Chromosome"/>
</dbReference>
<evidence type="ECO:0000313" key="3">
    <source>
        <dbReference type="Proteomes" id="UP000001823"/>
    </source>
</evidence>
<dbReference type="PANTHER" id="PTHR38451:SF1">
    <property type="entry name" value="TRNA (ADENINE(22)-N(1))-METHYLTRANSFERASE"/>
    <property type="match status" value="1"/>
</dbReference>
<dbReference type="RefSeq" id="WP_003455116.1">
    <property type="nucleotide sequence ID" value="NC_008261.1"/>
</dbReference>
<dbReference type="KEGG" id="cpf:CPF_2262"/>
<evidence type="ECO:0000256" key="1">
    <source>
        <dbReference type="SAM" id="Coils"/>
    </source>
</evidence>
<dbReference type="GeneID" id="93001457"/>
<feature type="coiled-coil region" evidence="1">
    <location>
        <begin position="201"/>
        <end position="228"/>
    </location>
</feature>
<accession>A0A0H2YTJ9</accession>
<dbReference type="GO" id="GO:0160105">
    <property type="term" value="F:tRNA (adenine(22)-N1)-methyltransferase activity"/>
    <property type="evidence" value="ECO:0007669"/>
    <property type="project" value="InterPro"/>
</dbReference>
<dbReference type="EMBL" id="CP000246">
    <property type="protein sequence ID" value="ABG83859.1"/>
    <property type="molecule type" value="Genomic_DNA"/>
</dbReference>
<proteinExistence type="predicted"/>
<dbReference type="eggNOG" id="COG2384">
    <property type="taxonomic scope" value="Bacteria"/>
</dbReference>
<dbReference type="STRING" id="195103.CPF_2262"/>
<keyword evidence="1" id="KW-0175">Coiled coil</keyword>
<name>A0A0H2YTJ9_CLOP1</name>
<dbReference type="AlphaFoldDB" id="A0A0H2YTJ9"/>
<dbReference type="Pfam" id="PF12847">
    <property type="entry name" value="Methyltransf_18"/>
    <property type="match status" value="1"/>
</dbReference>
<dbReference type="SUPFAM" id="SSF53335">
    <property type="entry name" value="S-adenosyl-L-methionine-dependent methyltransferases"/>
    <property type="match status" value="1"/>
</dbReference>
<protein>
    <recommendedName>
        <fullName evidence="4">SAM-dependent methyltransferase</fullName>
    </recommendedName>
</protein>
<dbReference type="Gene3D" id="3.40.50.150">
    <property type="entry name" value="Vaccinia Virus protein VP39"/>
    <property type="match status" value="1"/>
</dbReference>
<organism evidence="2 3">
    <name type="scientific">Clostridium perfringens (strain ATCC 13124 / DSM 756 / JCM 1290 / NCIMB 6125 / NCTC 8237 / Type A)</name>
    <dbReference type="NCBI Taxonomy" id="195103"/>
    <lineage>
        <taxon>Bacteria</taxon>
        <taxon>Bacillati</taxon>
        <taxon>Bacillota</taxon>
        <taxon>Clostridia</taxon>
        <taxon>Eubacteriales</taxon>
        <taxon>Clostridiaceae</taxon>
        <taxon>Clostridium</taxon>
    </lineage>
</organism>
<evidence type="ECO:0000313" key="2">
    <source>
        <dbReference type="EMBL" id="ABG83859.1"/>
    </source>
</evidence>